<accession>A0A8S3ISA4</accession>
<comment type="caution">
    <text evidence="1">The sequence shown here is derived from an EMBL/GenBank/DDBJ whole genome shotgun (WGS) entry which is preliminary data.</text>
</comment>
<proteinExistence type="predicted"/>
<name>A0A8S3ISA4_9BILA</name>
<protein>
    <recommendedName>
        <fullName evidence="3">Gfo/Idh/MocA-like oxidoreductase C-terminal domain-containing protein</fullName>
    </recommendedName>
</protein>
<dbReference type="EMBL" id="CAJOBI010336186">
    <property type="protein sequence ID" value="CAF5206191.1"/>
    <property type="molecule type" value="Genomic_DNA"/>
</dbReference>
<reference evidence="1" key="1">
    <citation type="submission" date="2021-02" db="EMBL/GenBank/DDBJ databases">
        <authorList>
            <person name="Nowell W R."/>
        </authorList>
    </citation>
    <scope>NUCLEOTIDE SEQUENCE</scope>
</reference>
<sequence>MVAFTEQICQRTSRIFGTHGELTWTGNDTLIHYDFLTQKRTAYDETDCSGAGIMSGHGGADFFAMDSFIRALSSNKPELIGTGPEDSLTSHIIAFAAEIARKENRVCRLDEFL</sequence>
<evidence type="ECO:0008006" key="3">
    <source>
        <dbReference type="Google" id="ProtNLM"/>
    </source>
</evidence>
<organism evidence="1 2">
    <name type="scientific">Rotaria magnacalcarata</name>
    <dbReference type="NCBI Taxonomy" id="392030"/>
    <lineage>
        <taxon>Eukaryota</taxon>
        <taxon>Metazoa</taxon>
        <taxon>Spiralia</taxon>
        <taxon>Gnathifera</taxon>
        <taxon>Rotifera</taxon>
        <taxon>Eurotatoria</taxon>
        <taxon>Bdelloidea</taxon>
        <taxon>Philodinida</taxon>
        <taxon>Philodinidae</taxon>
        <taxon>Rotaria</taxon>
    </lineage>
</organism>
<evidence type="ECO:0000313" key="1">
    <source>
        <dbReference type="EMBL" id="CAF5206191.1"/>
    </source>
</evidence>
<gene>
    <name evidence="1" type="ORF">SMN809_LOCUS76972</name>
</gene>
<evidence type="ECO:0000313" key="2">
    <source>
        <dbReference type="Proteomes" id="UP000676336"/>
    </source>
</evidence>
<dbReference type="AlphaFoldDB" id="A0A8S3ISA4"/>
<dbReference type="Proteomes" id="UP000676336">
    <property type="component" value="Unassembled WGS sequence"/>
</dbReference>
<dbReference type="Gene3D" id="3.30.360.10">
    <property type="entry name" value="Dihydrodipicolinate Reductase, domain 2"/>
    <property type="match status" value="1"/>
</dbReference>